<accession>A0ABX9AJ30</accession>
<keyword evidence="2" id="KW-1277">Toxin-antitoxin system</keyword>
<reference evidence="3 4" key="1">
    <citation type="submission" date="2021-08" db="EMBL/GenBank/DDBJ databases">
        <title>Culture and genomic analysis of Symbiopectobacterium purcellii sp. nov. gen. nov., isolated from the leafhopper Empoasca decipiens.</title>
        <authorList>
            <person name="Nadal-Jimenez P."/>
            <person name="Siozios S."/>
            <person name="Halliday N."/>
            <person name="Camara M."/>
            <person name="Hurst G.D.D."/>
        </authorList>
    </citation>
    <scope>NUCLEOTIDE SEQUENCE [LARGE SCALE GENOMIC DNA]</scope>
    <source>
        <strain evidence="3 4">SyEd1</strain>
    </source>
</reference>
<evidence type="ECO:0000313" key="3">
    <source>
        <dbReference type="EMBL" id="QZN95170.1"/>
    </source>
</evidence>
<dbReference type="RefSeq" id="WP_222158277.1">
    <property type="nucleotide sequence ID" value="NZ_CP081864.1"/>
</dbReference>
<dbReference type="NCBIfam" id="TIGR02384">
    <property type="entry name" value="RelB_DinJ"/>
    <property type="match status" value="1"/>
</dbReference>
<dbReference type="PANTHER" id="PTHR38781">
    <property type="entry name" value="ANTITOXIN DINJ-RELATED"/>
    <property type="match status" value="1"/>
</dbReference>
<comment type="similarity">
    <text evidence="1">Belongs to the RelB/DinJ antitoxin family.</text>
</comment>
<dbReference type="InterPro" id="IPR007337">
    <property type="entry name" value="RelB/DinJ"/>
</dbReference>
<protein>
    <submittedName>
        <fullName evidence="3">Type II toxin-antitoxin system RelB/DinJ family antitoxin</fullName>
    </submittedName>
</protein>
<organism evidence="3 4">
    <name type="scientific">Symbiopectobacterium purcellii</name>
    <dbReference type="NCBI Taxonomy" id="2871826"/>
    <lineage>
        <taxon>Bacteria</taxon>
        <taxon>Pseudomonadati</taxon>
        <taxon>Pseudomonadota</taxon>
        <taxon>Gammaproteobacteria</taxon>
        <taxon>Enterobacterales</taxon>
        <taxon>Enterobacteriaceae</taxon>
    </lineage>
</organism>
<sequence>MGHLNIRIDDELKARSFSVLEKLGMTPSELLRQTLEYVATNERLPFRQVLLSDEDAALIEVARQRLKNPKPVRVTLDDL</sequence>
<evidence type="ECO:0000256" key="1">
    <source>
        <dbReference type="ARBA" id="ARBA00010562"/>
    </source>
</evidence>
<evidence type="ECO:0000313" key="4">
    <source>
        <dbReference type="Proteomes" id="UP000825886"/>
    </source>
</evidence>
<dbReference type="Proteomes" id="UP000825886">
    <property type="component" value="Chromosome"/>
</dbReference>
<name>A0ABX9AJ30_9ENTR</name>
<keyword evidence="4" id="KW-1185">Reference proteome</keyword>
<evidence type="ECO:0000256" key="2">
    <source>
        <dbReference type="ARBA" id="ARBA00022649"/>
    </source>
</evidence>
<dbReference type="InterPro" id="IPR013321">
    <property type="entry name" value="Arc_rbn_hlx_hlx"/>
</dbReference>
<dbReference type="NCBIfam" id="NF008412">
    <property type="entry name" value="PRK11235.1"/>
    <property type="match status" value="1"/>
</dbReference>
<gene>
    <name evidence="3" type="ORF">K6K13_18405</name>
</gene>
<dbReference type="Pfam" id="PF04221">
    <property type="entry name" value="RelB"/>
    <property type="match status" value="1"/>
</dbReference>
<dbReference type="EMBL" id="CP081864">
    <property type="protein sequence ID" value="QZN95170.1"/>
    <property type="molecule type" value="Genomic_DNA"/>
</dbReference>
<dbReference type="Gene3D" id="1.10.1220.10">
    <property type="entry name" value="Met repressor-like"/>
    <property type="match status" value="1"/>
</dbReference>
<dbReference type="PANTHER" id="PTHR38781:SF1">
    <property type="entry name" value="ANTITOXIN DINJ-RELATED"/>
    <property type="match status" value="1"/>
</dbReference>
<proteinExistence type="inferred from homology"/>